<evidence type="ECO:0000313" key="4">
    <source>
        <dbReference type="Proteomes" id="UP000027395"/>
    </source>
</evidence>
<feature type="transmembrane region" description="Helical" evidence="2">
    <location>
        <begin position="35"/>
        <end position="55"/>
    </location>
</feature>
<dbReference type="HOGENOM" id="CLU_849539_0_0_3"/>
<reference evidence="3 4" key="1">
    <citation type="journal article" date="2014" name="Appl. Environ. Microbiol.">
        <title>Elucidation of insertion elements encoded on plasmids and in vitro construction of shuttle vectors from the toxic cyanobacterium Planktothrix.</title>
        <authorList>
            <person name="Christiansen G."/>
            <person name="Goesmann A."/>
            <person name="Kurmayer R."/>
        </authorList>
    </citation>
    <scope>NUCLEOTIDE SEQUENCE [LARGE SCALE GENOMIC DNA]</scope>
    <source>
        <strain evidence="3 4">NIVA-CYA 126/8</strain>
    </source>
</reference>
<dbReference type="EMBL" id="CM002803">
    <property type="protein sequence ID" value="KEI68395.1"/>
    <property type="molecule type" value="Genomic_DNA"/>
</dbReference>
<protein>
    <submittedName>
        <fullName evidence="3">Uncharacterized protein</fullName>
    </submittedName>
</protein>
<evidence type="ECO:0000256" key="1">
    <source>
        <dbReference type="SAM" id="MobiDB-lite"/>
    </source>
</evidence>
<sequence length="327" mass="38331">MNLHKFIVLFCITIAALMNSRAPYAALAGFSGEWRWVIAIAVSFPLVYFTEWAIAYDVAISSIKRDIHHDQEQIEAKKINTKNQLIAVRAEAEQMVFNAVLKDYLHQKTKVFVVFATGLLIVEYAATLFYVRFQGEDTDWIIYIVPLLGIILTIMTGFYTGKIIRYPEYKRQISQKFDAYYQQRYQENPDGIKHASREFWVLEELTKYVLDHPQSTPEQRNQKENQVWIELLIHQYNQVLKQGQKAIQEKRRQLNQSPVGLISREAWETAINEEIKAIIEEFQLELYQIQSELKRRGYSMESNQVLSTEKMNSIKPPKWQLKSDSHS</sequence>
<dbReference type="AlphaFoldDB" id="A0A073CWM4"/>
<name>A0A073CWM4_PLAA1</name>
<gene>
    <name evidence="3" type="ORF">A19Y_3641</name>
</gene>
<evidence type="ECO:0000313" key="3">
    <source>
        <dbReference type="EMBL" id="KEI68395.1"/>
    </source>
</evidence>
<evidence type="ECO:0000256" key="2">
    <source>
        <dbReference type="SAM" id="Phobius"/>
    </source>
</evidence>
<feature type="transmembrane region" description="Helical" evidence="2">
    <location>
        <begin position="140"/>
        <end position="161"/>
    </location>
</feature>
<keyword evidence="4" id="KW-1185">Reference proteome</keyword>
<proteinExistence type="predicted"/>
<dbReference type="Proteomes" id="UP000027395">
    <property type="component" value="Chromosome"/>
</dbReference>
<feature type="region of interest" description="Disordered" evidence="1">
    <location>
        <begin position="307"/>
        <end position="327"/>
    </location>
</feature>
<keyword evidence="2" id="KW-0472">Membrane</keyword>
<feature type="transmembrane region" description="Helical" evidence="2">
    <location>
        <begin position="111"/>
        <end position="134"/>
    </location>
</feature>
<keyword evidence="2" id="KW-0812">Transmembrane</keyword>
<accession>A0A073CWM4</accession>
<organism evidence="3 4">
    <name type="scientific">Planktothrix agardhii (strain NIVA-CYA 126/8)</name>
    <dbReference type="NCBI Taxonomy" id="388467"/>
    <lineage>
        <taxon>Bacteria</taxon>
        <taxon>Bacillati</taxon>
        <taxon>Cyanobacteriota</taxon>
        <taxon>Cyanophyceae</taxon>
        <taxon>Oscillatoriophycideae</taxon>
        <taxon>Oscillatoriales</taxon>
        <taxon>Microcoleaceae</taxon>
        <taxon>Planktothrix</taxon>
    </lineage>
</organism>
<dbReference type="PATRIC" id="fig|388467.6.peg.3591"/>
<keyword evidence="2" id="KW-1133">Transmembrane helix</keyword>